<accession>A0AAV3B562</accession>
<evidence type="ECO:0000313" key="3">
    <source>
        <dbReference type="Proteomes" id="UP000004430"/>
    </source>
</evidence>
<feature type="region of interest" description="Disordered" evidence="1">
    <location>
        <begin position="1"/>
        <end position="37"/>
    </location>
</feature>
<proteinExistence type="predicted"/>
<evidence type="ECO:0000256" key="1">
    <source>
        <dbReference type="SAM" id="MobiDB-lite"/>
    </source>
</evidence>
<reference evidence="2 3" key="2">
    <citation type="submission" date="2010-03" db="EMBL/GenBank/DDBJ databases">
        <authorList>
            <person name="Payne S.H."/>
            <person name="Sutton G.G."/>
        </authorList>
    </citation>
    <scope>NUCLEOTIDE SEQUENCE [LARGE SCALE GENOMIC DNA]</scope>
    <source>
        <strain evidence="2 3">IP275</strain>
    </source>
</reference>
<name>A0AAV3B562_YERPE</name>
<dbReference type="Proteomes" id="UP000004430">
    <property type="component" value="Unassembled WGS sequence"/>
</dbReference>
<comment type="caution">
    <text evidence="2">The sequence shown here is derived from an EMBL/GenBank/DDBJ whole genome shotgun (WGS) entry which is preliminary data.</text>
</comment>
<dbReference type="AlphaFoldDB" id="A0AAV3B562"/>
<gene>
    <name evidence="2" type="ORF">YPIP275_0655</name>
</gene>
<sequence length="37" mass="4108">MPLPQIEATSAAASRQKRNPQSHWRCSKAANESIPMN</sequence>
<reference evidence="2 3" key="1">
    <citation type="submission" date="2008-01" db="EMBL/GenBank/DDBJ databases">
        <title>Yersinia pestis Strain IP275 project at JCVI/TIGR.</title>
        <authorList>
            <person name="Ravel J."/>
            <person name="Eppinger M."/>
            <person name="Fricke W.F."/>
            <person name="Rosovitz M."/>
            <person name="Lindler L.E."/>
            <person name="Bearden S."/>
            <person name="Shriefer M."/>
        </authorList>
    </citation>
    <scope>NUCLEOTIDE SEQUENCE [LARGE SCALE GENOMIC DNA]</scope>
    <source>
        <strain evidence="2 3">IP275</strain>
    </source>
</reference>
<protein>
    <submittedName>
        <fullName evidence="2">Uncharacterized protein</fullName>
    </submittedName>
</protein>
<dbReference type="EMBL" id="AAOS02000017">
    <property type="protein sequence ID" value="EDR31832.1"/>
    <property type="molecule type" value="Genomic_DNA"/>
</dbReference>
<evidence type="ECO:0000313" key="2">
    <source>
        <dbReference type="EMBL" id="EDR31832.1"/>
    </source>
</evidence>
<organism evidence="2 3">
    <name type="scientific">Yersinia pestis biovar Orientalis str. IP275</name>
    <dbReference type="NCBI Taxonomy" id="373665"/>
    <lineage>
        <taxon>Bacteria</taxon>
        <taxon>Pseudomonadati</taxon>
        <taxon>Pseudomonadota</taxon>
        <taxon>Gammaproteobacteria</taxon>
        <taxon>Enterobacterales</taxon>
        <taxon>Yersiniaceae</taxon>
        <taxon>Yersinia</taxon>
    </lineage>
</organism>